<keyword evidence="2" id="KW-1185">Reference proteome</keyword>
<dbReference type="EMBL" id="JH432004">
    <property type="status" value="NOT_ANNOTATED_CDS"/>
    <property type="molecule type" value="Genomic_DNA"/>
</dbReference>
<proteinExistence type="predicted"/>
<dbReference type="HOGENOM" id="CLU_842844_0_0_1"/>
<dbReference type="PhylomeDB" id="T1JAT4"/>
<dbReference type="GO" id="GO:0000460">
    <property type="term" value="P:maturation of 5.8S rRNA"/>
    <property type="evidence" value="ECO:0007669"/>
    <property type="project" value="TreeGrafter"/>
</dbReference>
<dbReference type="InterPro" id="IPR007174">
    <property type="entry name" value="Las1"/>
</dbReference>
<sequence length="330" mass="38191">MAKIIPRLLKFKSKHRVKKKKRAHIPKHAIEPILVSWMSKFEWQTVKQKIFSSEVEDKIFALNRLSAWKSRSRGRIPLGIEVTDALLRAYVRDLKAQNSEEAQILHGDLVMMYSSAIIRFVNLVTEVGQKGDKKTPVNILAQRMNIPEWLVDLRHEASHTNFPALSTLQAAFHLAMNWIEVKFKHYWNDEASRMSDIPVKGAVDTFIAKSKSNCKFSPTKQKCKSWELATEDVNWKDYPLGILPDQLEEIPFLDLSLPVCVDRFYSHQAAVLTSCAADISDTESVEEEEQNTSYEMPNLEDRLHIKRYTKRTLFWTKEQFKAIQSALVIF</sequence>
<organism evidence="1 2">
    <name type="scientific">Strigamia maritima</name>
    <name type="common">European centipede</name>
    <name type="synonym">Geophilus maritimus</name>
    <dbReference type="NCBI Taxonomy" id="126957"/>
    <lineage>
        <taxon>Eukaryota</taxon>
        <taxon>Metazoa</taxon>
        <taxon>Ecdysozoa</taxon>
        <taxon>Arthropoda</taxon>
        <taxon>Myriapoda</taxon>
        <taxon>Chilopoda</taxon>
        <taxon>Pleurostigmophora</taxon>
        <taxon>Geophilomorpha</taxon>
        <taxon>Linotaeniidae</taxon>
        <taxon>Strigamia</taxon>
    </lineage>
</organism>
<dbReference type="EnsemblMetazoa" id="SMAR010857-RA">
    <property type="protein sequence ID" value="SMAR010857-PA"/>
    <property type="gene ID" value="SMAR010857"/>
</dbReference>
<dbReference type="Pfam" id="PF04031">
    <property type="entry name" value="Las1"/>
    <property type="match status" value="1"/>
</dbReference>
<dbReference type="GO" id="GO:0090730">
    <property type="term" value="C:Las1 complex"/>
    <property type="evidence" value="ECO:0007669"/>
    <property type="project" value="InterPro"/>
</dbReference>
<protein>
    <recommendedName>
        <fullName evidence="3">Ribosomal biogenesis protein LAS1L</fullName>
    </recommendedName>
</protein>
<name>T1JAT4_STRMM</name>
<dbReference type="AlphaFoldDB" id="T1JAT4"/>
<evidence type="ECO:0000313" key="1">
    <source>
        <dbReference type="EnsemblMetazoa" id="SMAR010857-PA"/>
    </source>
</evidence>
<dbReference type="STRING" id="126957.T1JAT4"/>
<evidence type="ECO:0008006" key="3">
    <source>
        <dbReference type="Google" id="ProtNLM"/>
    </source>
</evidence>
<dbReference type="PANTHER" id="PTHR15002">
    <property type="entry name" value="RIBOSOMAL BIOGENESIS PROTEIN LAS1L"/>
    <property type="match status" value="1"/>
</dbReference>
<evidence type="ECO:0000313" key="2">
    <source>
        <dbReference type="Proteomes" id="UP000014500"/>
    </source>
</evidence>
<dbReference type="GO" id="GO:0000470">
    <property type="term" value="P:maturation of LSU-rRNA"/>
    <property type="evidence" value="ECO:0007669"/>
    <property type="project" value="TreeGrafter"/>
</dbReference>
<dbReference type="Proteomes" id="UP000014500">
    <property type="component" value="Unassembled WGS sequence"/>
</dbReference>
<dbReference type="GO" id="GO:0004519">
    <property type="term" value="F:endonuclease activity"/>
    <property type="evidence" value="ECO:0007669"/>
    <property type="project" value="InterPro"/>
</dbReference>
<reference evidence="1" key="2">
    <citation type="submission" date="2015-02" db="UniProtKB">
        <authorList>
            <consortium name="EnsemblMetazoa"/>
        </authorList>
    </citation>
    <scope>IDENTIFICATION</scope>
</reference>
<dbReference type="eggNOG" id="KOG2425">
    <property type="taxonomic scope" value="Eukaryota"/>
</dbReference>
<accession>T1JAT4</accession>
<dbReference type="GO" id="GO:0030687">
    <property type="term" value="C:preribosome, large subunit precursor"/>
    <property type="evidence" value="ECO:0007669"/>
    <property type="project" value="TreeGrafter"/>
</dbReference>
<dbReference type="PANTHER" id="PTHR15002:SF0">
    <property type="entry name" value="RIBOSOMAL BIOGENESIS PROTEIN LAS1L"/>
    <property type="match status" value="1"/>
</dbReference>
<reference evidence="2" key="1">
    <citation type="submission" date="2011-05" db="EMBL/GenBank/DDBJ databases">
        <authorList>
            <person name="Richards S.R."/>
            <person name="Qu J."/>
            <person name="Jiang H."/>
            <person name="Jhangiani S.N."/>
            <person name="Agravi P."/>
            <person name="Goodspeed R."/>
            <person name="Gross S."/>
            <person name="Mandapat C."/>
            <person name="Jackson L."/>
            <person name="Mathew T."/>
            <person name="Pu L."/>
            <person name="Thornton R."/>
            <person name="Saada N."/>
            <person name="Wilczek-Boney K.B."/>
            <person name="Lee S."/>
            <person name="Kovar C."/>
            <person name="Wu Y."/>
            <person name="Scherer S.E."/>
            <person name="Worley K.C."/>
            <person name="Muzny D.M."/>
            <person name="Gibbs R."/>
        </authorList>
    </citation>
    <scope>NUCLEOTIDE SEQUENCE</scope>
    <source>
        <strain evidence="2">Brora</strain>
    </source>
</reference>